<dbReference type="SUPFAM" id="SSF53800">
    <property type="entry name" value="Chelatase"/>
    <property type="match status" value="1"/>
</dbReference>
<dbReference type="InterPro" id="IPR050963">
    <property type="entry name" value="Sirohydro_Cobaltochel/CbiX"/>
</dbReference>
<dbReference type="CDD" id="cd03416">
    <property type="entry name" value="CbiX_SirB_N"/>
    <property type="match status" value="1"/>
</dbReference>
<evidence type="ECO:0000256" key="2">
    <source>
        <dbReference type="ARBA" id="ARBA00023239"/>
    </source>
</evidence>
<dbReference type="PANTHER" id="PTHR33542">
    <property type="entry name" value="SIROHYDROCHLORIN FERROCHELATASE, CHLOROPLASTIC"/>
    <property type="match status" value="1"/>
</dbReference>
<dbReference type="CDD" id="cd03414">
    <property type="entry name" value="CbiX_SirB_C"/>
    <property type="match status" value="1"/>
</dbReference>
<comment type="caution">
    <text evidence="3">The sequence shown here is derived from an EMBL/GenBank/DDBJ whole genome shotgun (WGS) entry which is preliminary data.</text>
</comment>
<evidence type="ECO:0000313" key="4">
    <source>
        <dbReference type="Proteomes" id="UP001500503"/>
    </source>
</evidence>
<accession>A0ABP8Q0Q4</accession>
<proteinExistence type="predicted"/>
<dbReference type="PANTHER" id="PTHR33542:SF5">
    <property type="entry name" value="FERROCHELATASE CHE1"/>
    <property type="match status" value="1"/>
</dbReference>
<keyword evidence="1" id="KW-0479">Metal-binding</keyword>
<gene>
    <name evidence="3" type="ORF">GCM10023191_036730</name>
</gene>
<reference evidence="4" key="1">
    <citation type="journal article" date="2019" name="Int. J. Syst. Evol. Microbiol.">
        <title>The Global Catalogue of Microorganisms (GCM) 10K type strain sequencing project: providing services to taxonomists for standard genome sequencing and annotation.</title>
        <authorList>
            <consortium name="The Broad Institute Genomics Platform"/>
            <consortium name="The Broad Institute Genome Sequencing Center for Infectious Disease"/>
            <person name="Wu L."/>
            <person name="Ma J."/>
        </authorList>
    </citation>
    <scope>NUCLEOTIDE SEQUENCE [LARGE SCALE GENOMIC DNA]</scope>
    <source>
        <strain evidence="4">JCM 17933</strain>
    </source>
</reference>
<dbReference type="Proteomes" id="UP001500503">
    <property type="component" value="Unassembled WGS sequence"/>
</dbReference>
<protein>
    <submittedName>
        <fullName evidence="3">Sirohydrochlorin chelatase</fullName>
    </submittedName>
</protein>
<evidence type="ECO:0000313" key="3">
    <source>
        <dbReference type="EMBL" id="GAA4495701.1"/>
    </source>
</evidence>
<sequence length="254" mass="26380">MRHQPLITCALPPPLVAVAHGSRDPRAAATVEDLLDLVRRRSGLRVVTSYLDHAPPTPGQALGALAGDGAGEAAVLPLLLTAAYHSKTDIPGALTEVRRDHPRMRLWYGATLGPHPLMISALERRLAEAGVTPDPDTALVLAAAGSSDPSANATIGRMARGWLGWRRVVPAYASAARPTPAEAVRGLLDAGAPRVAVASYFLAPGHFADKVRDESLAAGATAVSAALGAAPELAEIIEQRYTEIITLGDQAAVG</sequence>
<dbReference type="EMBL" id="BAABHF010000019">
    <property type="protein sequence ID" value="GAA4495701.1"/>
    <property type="molecule type" value="Genomic_DNA"/>
</dbReference>
<dbReference type="Gene3D" id="3.40.50.1400">
    <property type="match status" value="2"/>
</dbReference>
<keyword evidence="4" id="KW-1185">Reference proteome</keyword>
<organism evidence="3 4">
    <name type="scientific">Actinoallomurus oryzae</name>
    <dbReference type="NCBI Taxonomy" id="502180"/>
    <lineage>
        <taxon>Bacteria</taxon>
        <taxon>Bacillati</taxon>
        <taxon>Actinomycetota</taxon>
        <taxon>Actinomycetes</taxon>
        <taxon>Streptosporangiales</taxon>
        <taxon>Thermomonosporaceae</taxon>
        <taxon>Actinoallomurus</taxon>
    </lineage>
</organism>
<name>A0ABP8Q0Q4_9ACTN</name>
<evidence type="ECO:0000256" key="1">
    <source>
        <dbReference type="ARBA" id="ARBA00022723"/>
    </source>
</evidence>
<dbReference type="InterPro" id="IPR002762">
    <property type="entry name" value="CbiX-like"/>
</dbReference>
<dbReference type="RefSeq" id="WP_345465072.1">
    <property type="nucleotide sequence ID" value="NZ_BAABHF010000019.1"/>
</dbReference>
<dbReference type="Pfam" id="PF01903">
    <property type="entry name" value="CbiX"/>
    <property type="match status" value="2"/>
</dbReference>
<keyword evidence="2" id="KW-0456">Lyase</keyword>